<organism evidence="2 3">
    <name type="scientific">Marinithermus hydrothermalis (strain DSM 14884 / JCM 11576 / T1)</name>
    <dbReference type="NCBI Taxonomy" id="869210"/>
    <lineage>
        <taxon>Bacteria</taxon>
        <taxon>Thermotogati</taxon>
        <taxon>Deinococcota</taxon>
        <taxon>Deinococci</taxon>
        <taxon>Thermales</taxon>
        <taxon>Thermaceae</taxon>
        <taxon>Marinithermus</taxon>
    </lineage>
</organism>
<feature type="transmembrane region" description="Helical" evidence="1">
    <location>
        <begin position="99"/>
        <end position="122"/>
    </location>
</feature>
<dbReference type="HOGENOM" id="CLU_111923_1_0_0"/>
<dbReference type="AlphaFoldDB" id="F2NN18"/>
<keyword evidence="1" id="KW-0472">Membrane</keyword>
<dbReference type="Pfam" id="PF09988">
    <property type="entry name" value="DUF2227"/>
    <property type="match status" value="1"/>
</dbReference>
<dbReference type="Proteomes" id="UP000007030">
    <property type="component" value="Chromosome"/>
</dbReference>
<proteinExistence type="predicted"/>
<keyword evidence="3" id="KW-1185">Reference proteome</keyword>
<accession>F2NN18</accession>
<dbReference type="KEGG" id="mhd:Marky_2029"/>
<dbReference type="PANTHER" id="PTHR39085">
    <property type="entry name" value="SLL0924 PROTEIN"/>
    <property type="match status" value="1"/>
</dbReference>
<evidence type="ECO:0000313" key="3">
    <source>
        <dbReference type="Proteomes" id="UP000007030"/>
    </source>
</evidence>
<keyword evidence="1" id="KW-0812">Transmembrane</keyword>
<reference evidence="2 3" key="1">
    <citation type="journal article" date="2012" name="Stand. Genomic Sci.">
        <title>Complete genome sequence of the aerobic, heterotroph Marinithermus hydrothermalis type strain (T1(T)) from a deep-sea hydrothermal vent chimney.</title>
        <authorList>
            <person name="Copeland A."/>
            <person name="Gu W."/>
            <person name="Yasawong M."/>
            <person name="Lapidus A."/>
            <person name="Lucas S."/>
            <person name="Deshpande S."/>
            <person name="Pagani I."/>
            <person name="Tapia R."/>
            <person name="Cheng J.F."/>
            <person name="Goodwin L.A."/>
            <person name="Pitluck S."/>
            <person name="Liolios K."/>
            <person name="Ivanova N."/>
            <person name="Mavromatis K."/>
            <person name="Mikhailova N."/>
            <person name="Pati A."/>
            <person name="Chen A."/>
            <person name="Palaniappan K."/>
            <person name="Land M."/>
            <person name="Pan C."/>
            <person name="Brambilla E.M."/>
            <person name="Rohde M."/>
            <person name="Tindall B.J."/>
            <person name="Sikorski J."/>
            <person name="Goker M."/>
            <person name="Detter J.C."/>
            <person name="Bristow J."/>
            <person name="Eisen J.A."/>
            <person name="Markowitz V."/>
            <person name="Hugenholtz P."/>
            <person name="Kyrpides N.C."/>
            <person name="Klenk H.P."/>
            <person name="Woyke T."/>
        </authorList>
    </citation>
    <scope>NUCLEOTIDE SEQUENCE [LARGE SCALE GENOMIC DNA]</scope>
    <source>
        <strain evidence="3">DSM 14884 / JCM 11576 / T1</strain>
    </source>
</reference>
<feature type="transmembrane region" description="Helical" evidence="1">
    <location>
        <begin position="9"/>
        <end position="25"/>
    </location>
</feature>
<feature type="transmembrane region" description="Helical" evidence="1">
    <location>
        <begin position="37"/>
        <end position="55"/>
    </location>
</feature>
<protein>
    <recommendedName>
        <fullName evidence="4">Hydrolase</fullName>
    </recommendedName>
</protein>
<dbReference type="EMBL" id="CP002630">
    <property type="protein sequence ID" value="AEB12757.1"/>
    <property type="molecule type" value="Genomic_DNA"/>
</dbReference>
<dbReference type="PANTHER" id="PTHR39085:SF1">
    <property type="entry name" value="SLL0924 PROTEIN"/>
    <property type="match status" value="1"/>
</dbReference>
<dbReference type="eggNOG" id="COG2389">
    <property type="taxonomic scope" value="Bacteria"/>
</dbReference>
<keyword evidence="1" id="KW-1133">Transmembrane helix</keyword>
<dbReference type="STRING" id="869210.Marky_2029"/>
<evidence type="ECO:0000313" key="2">
    <source>
        <dbReference type="EMBL" id="AEB12757.1"/>
    </source>
</evidence>
<sequence length="175" mass="19646">MPSGRTHEAINLTALGLLSAGYLYGRTQGYGPPDEWAFAFVGGYLVGTFLITPDLDLAERRVTAKRYWGVLGWLWVPYGLLFRHRGWSHTWIVGPLSRLAYLVLLLYLLGWVAGGAAEALGVRWSLNAELERLSPGVLWGALVGYYVSQWMHLIADGIAPDHAFKRRASGRRRYR</sequence>
<name>F2NN18_MARHT</name>
<evidence type="ECO:0008006" key="4">
    <source>
        <dbReference type="Google" id="ProtNLM"/>
    </source>
</evidence>
<dbReference type="RefSeq" id="WP_013704802.1">
    <property type="nucleotide sequence ID" value="NC_015387.1"/>
</dbReference>
<evidence type="ECO:0000256" key="1">
    <source>
        <dbReference type="SAM" id="Phobius"/>
    </source>
</evidence>
<dbReference type="OrthoDB" id="69351at2"/>
<dbReference type="InterPro" id="IPR019250">
    <property type="entry name" value="DUF2227_metal-bd"/>
</dbReference>
<gene>
    <name evidence="2" type="ordered locus">Marky_2029</name>
</gene>